<evidence type="ECO:0000256" key="9">
    <source>
        <dbReference type="ARBA" id="ARBA00047280"/>
    </source>
</evidence>
<sequence>MFSFSSAILSCFGISALYVSSVFIFSKLPREDVKTIKLRIISVIFVSAISWYPFYTFYLSEKNVLPHSCLSYLGMGTDVQHVRAIGSTLYLLGSLYAGPLLYHVYTFQPFQGLIYCRQPWIAIRTLIVAPTSEEWVFRACITPLLILQGGVNPERACFLVPLFFGAAHLHHLFDLVVHQRKALSAAFVLVLFQFIFTSLFGCFGCFLFVRTGSILAPVLAHSFCNFFGLPQLTAMYRHRNAFIMLFSTFLSLILFFRLIPEMLNTKSFNSPFY</sequence>
<feature type="transmembrane region" description="Helical" evidence="11">
    <location>
        <begin position="241"/>
        <end position="259"/>
    </location>
</feature>
<proteinExistence type="inferred from homology"/>
<reference evidence="13" key="1">
    <citation type="submission" date="2021-01" db="EMBL/GenBank/DDBJ databases">
        <authorList>
            <person name="Corre E."/>
            <person name="Pelletier E."/>
            <person name="Niang G."/>
            <person name="Scheremetjew M."/>
            <person name="Finn R."/>
            <person name="Kale V."/>
            <person name="Holt S."/>
            <person name="Cochrane G."/>
            <person name="Meng A."/>
            <person name="Brown T."/>
            <person name="Cohen L."/>
        </authorList>
    </citation>
    <scope>NUCLEOTIDE SEQUENCE</scope>
    <source>
        <strain evidence="13">SAG 63-3</strain>
    </source>
</reference>
<evidence type="ECO:0000256" key="3">
    <source>
        <dbReference type="ARBA" id="ARBA00022670"/>
    </source>
</evidence>
<feature type="transmembrane region" description="Helical" evidence="11">
    <location>
        <begin position="38"/>
        <end position="58"/>
    </location>
</feature>
<gene>
    <name evidence="13" type="ORF">PPAR00522_LOCUS5886</name>
</gene>
<feature type="transmembrane region" description="Helical" evidence="11">
    <location>
        <begin position="215"/>
        <end position="234"/>
    </location>
</feature>
<keyword evidence="7 11" id="KW-1133">Transmembrane helix</keyword>
<dbReference type="PANTHER" id="PTHR13046">
    <property type="entry name" value="PROTEASE U48 CAAX PRENYL PROTEASE RCE1"/>
    <property type="match status" value="1"/>
</dbReference>
<dbReference type="GO" id="GO:0004222">
    <property type="term" value="F:metalloendopeptidase activity"/>
    <property type="evidence" value="ECO:0007669"/>
    <property type="project" value="InterPro"/>
</dbReference>
<organism evidence="13">
    <name type="scientific">Polytomella parva</name>
    <dbReference type="NCBI Taxonomy" id="51329"/>
    <lineage>
        <taxon>Eukaryota</taxon>
        <taxon>Viridiplantae</taxon>
        <taxon>Chlorophyta</taxon>
        <taxon>core chlorophytes</taxon>
        <taxon>Chlorophyceae</taxon>
        <taxon>CS clade</taxon>
        <taxon>Chlamydomonadales</taxon>
        <taxon>Chlamydomonadaceae</taxon>
        <taxon>Polytomella</taxon>
    </lineage>
</organism>
<dbReference type="EMBL" id="HBFM01009193">
    <property type="protein sequence ID" value="CAD8769488.1"/>
    <property type="molecule type" value="Transcribed_RNA"/>
</dbReference>
<keyword evidence="5" id="KW-0378">Hydrolase</keyword>
<feature type="transmembrane region" description="Helical" evidence="11">
    <location>
        <begin position="6"/>
        <end position="26"/>
    </location>
</feature>
<evidence type="ECO:0000256" key="10">
    <source>
        <dbReference type="ARBA" id="ARBA00049729"/>
    </source>
</evidence>
<feature type="transmembrane region" description="Helical" evidence="11">
    <location>
        <begin position="185"/>
        <end position="209"/>
    </location>
</feature>
<feature type="domain" description="CAAX prenyl protease 2/Lysostaphin resistance protein A-like" evidence="12">
    <location>
        <begin position="119"/>
        <end position="227"/>
    </location>
</feature>
<keyword evidence="6" id="KW-0256">Endoplasmic reticulum</keyword>
<evidence type="ECO:0000256" key="8">
    <source>
        <dbReference type="ARBA" id="ARBA00023136"/>
    </source>
</evidence>
<evidence type="ECO:0000256" key="11">
    <source>
        <dbReference type="SAM" id="Phobius"/>
    </source>
</evidence>
<evidence type="ECO:0000256" key="1">
    <source>
        <dbReference type="ARBA" id="ARBA00004477"/>
    </source>
</evidence>
<dbReference type="GO" id="GO:0071586">
    <property type="term" value="P:CAAX-box protein processing"/>
    <property type="evidence" value="ECO:0007669"/>
    <property type="project" value="InterPro"/>
</dbReference>
<name>A0A7S0UW61_9CHLO</name>
<evidence type="ECO:0000259" key="12">
    <source>
        <dbReference type="Pfam" id="PF02517"/>
    </source>
</evidence>
<comment type="similarity">
    <text evidence="2">Belongs to the peptidase U48 family.</text>
</comment>
<accession>A0A7S0UW61</accession>
<protein>
    <recommendedName>
        <fullName evidence="10">intramembrane prenyl-peptidase Rce1</fullName>
        <ecNumber evidence="10">3.4.26.1</ecNumber>
    </recommendedName>
</protein>
<evidence type="ECO:0000256" key="7">
    <source>
        <dbReference type="ARBA" id="ARBA00022989"/>
    </source>
</evidence>
<evidence type="ECO:0000256" key="5">
    <source>
        <dbReference type="ARBA" id="ARBA00022801"/>
    </source>
</evidence>
<dbReference type="PANTHER" id="PTHR13046:SF0">
    <property type="entry name" value="CAAX PRENYL PROTEASE 2"/>
    <property type="match status" value="1"/>
</dbReference>
<evidence type="ECO:0000313" key="13">
    <source>
        <dbReference type="EMBL" id="CAD8769488.1"/>
    </source>
</evidence>
<dbReference type="AlphaFoldDB" id="A0A7S0UW61"/>
<keyword evidence="4 11" id="KW-0812">Transmembrane</keyword>
<dbReference type="InterPro" id="IPR003675">
    <property type="entry name" value="Rce1/LyrA-like_dom"/>
</dbReference>
<evidence type="ECO:0000256" key="6">
    <source>
        <dbReference type="ARBA" id="ARBA00022824"/>
    </source>
</evidence>
<evidence type="ECO:0000256" key="2">
    <source>
        <dbReference type="ARBA" id="ARBA00006897"/>
    </source>
</evidence>
<evidence type="ECO:0000256" key="4">
    <source>
        <dbReference type="ARBA" id="ARBA00022692"/>
    </source>
</evidence>
<keyword evidence="3" id="KW-0645">Protease</keyword>
<comment type="catalytic activity">
    <reaction evidence="9">
        <text>Hydrolyzes the peptide bond -P2-(S-farnesyl or geranylgeranyl)C-P1'-P2'-P3'-COOH where P1' and P2' are amino acids with aliphatic sidechains and P3' is any C-terminal residue.</text>
        <dbReference type="EC" id="3.4.26.1"/>
    </reaction>
</comment>
<dbReference type="EC" id="3.4.26.1" evidence="10"/>
<dbReference type="Pfam" id="PF02517">
    <property type="entry name" value="Rce1-like"/>
    <property type="match status" value="1"/>
</dbReference>
<comment type="subcellular location">
    <subcellularLocation>
        <location evidence="1">Endoplasmic reticulum membrane</location>
        <topology evidence="1">Multi-pass membrane protein</topology>
    </subcellularLocation>
</comment>
<keyword evidence="8 11" id="KW-0472">Membrane</keyword>
<feature type="transmembrane region" description="Helical" evidence="11">
    <location>
        <begin position="84"/>
        <end position="105"/>
    </location>
</feature>
<dbReference type="InterPro" id="IPR039731">
    <property type="entry name" value="Rce1"/>
</dbReference>
<dbReference type="GO" id="GO:0005789">
    <property type="term" value="C:endoplasmic reticulum membrane"/>
    <property type="evidence" value="ECO:0007669"/>
    <property type="project" value="UniProtKB-SubCell"/>
</dbReference>